<accession>A0A1G6TXD4</accession>
<evidence type="ECO:0000313" key="12">
    <source>
        <dbReference type="EMBL" id="SDD33719.1"/>
    </source>
</evidence>
<feature type="transmembrane region" description="Helical" evidence="10">
    <location>
        <begin position="292"/>
        <end position="308"/>
    </location>
</feature>
<dbReference type="EMBL" id="FNAH01000001">
    <property type="protein sequence ID" value="SDD33719.1"/>
    <property type="molecule type" value="Genomic_DNA"/>
</dbReference>
<dbReference type="PROSITE" id="PS50042">
    <property type="entry name" value="CNMP_BINDING_3"/>
    <property type="match status" value="1"/>
</dbReference>
<dbReference type="PANTHER" id="PTHR10110">
    <property type="entry name" value="SODIUM/HYDROGEN EXCHANGER"/>
    <property type="match status" value="1"/>
</dbReference>
<dbReference type="SUPFAM" id="SSF51206">
    <property type="entry name" value="cAMP-binding domain-like"/>
    <property type="match status" value="1"/>
</dbReference>
<dbReference type="OrthoDB" id="9809206at2"/>
<feature type="transmembrane region" description="Helical" evidence="10">
    <location>
        <begin position="130"/>
        <end position="152"/>
    </location>
</feature>
<evidence type="ECO:0000256" key="7">
    <source>
        <dbReference type="ARBA" id="ARBA00023065"/>
    </source>
</evidence>
<name>A0A1G6TXD4_9RHOB</name>
<feature type="transmembrane region" description="Helical" evidence="10">
    <location>
        <begin position="70"/>
        <end position="89"/>
    </location>
</feature>
<dbReference type="InterPro" id="IPR018422">
    <property type="entry name" value="Cation/H_exchanger_CPA1"/>
</dbReference>
<keyword evidence="3" id="KW-1003">Cell membrane</keyword>
<evidence type="ECO:0000313" key="13">
    <source>
        <dbReference type="Proteomes" id="UP000199344"/>
    </source>
</evidence>
<dbReference type="AlphaFoldDB" id="A0A1G6TXD4"/>
<organism evidence="12 13">
    <name type="scientific">Paracoccus isoporae</name>
    <dbReference type="NCBI Taxonomy" id="591205"/>
    <lineage>
        <taxon>Bacteria</taxon>
        <taxon>Pseudomonadati</taxon>
        <taxon>Pseudomonadota</taxon>
        <taxon>Alphaproteobacteria</taxon>
        <taxon>Rhodobacterales</taxon>
        <taxon>Paracoccaceae</taxon>
        <taxon>Paracoccus</taxon>
    </lineage>
</organism>
<feature type="transmembrane region" description="Helical" evidence="10">
    <location>
        <begin position="101"/>
        <end position="124"/>
    </location>
</feature>
<evidence type="ECO:0000256" key="9">
    <source>
        <dbReference type="ARBA" id="ARBA00023201"/>
    </source>
</evidence>
<keyword evidence="9" id="KW-0739">Sodium transport</keyword>
<keyword evidence="4 10" id="KW-0812">Transmembrane</keyword>
<feature type="transmembrane region" description="Helical" evidence="10">
    <location>
        <begin position="320"/>
        <end position="348"/>
    </location>
</feature>
<keyword evidence="2" id="KW-0813">Transport</keyword>
<feature type="transmembrane region" description="Helical" evidence="10">
    <location>
        <begin position="360"/>
        <end position="380"/>
    </location>
</feature>
<dbReference type="CDD" id="cd00038">
    <property type="entry name" value="CAP_ED"/>
    <property type="match status" value="1"/>
</dbReference>
<proteinExistence type="predicted"/>
<evidence type="ECO:0000256" key="4">
    <source>
        <dbReference type="ARBA" id="ARBA00022692"/>
    </source>
</evidence>
<dbReference type="Gene3D" id="6.10.140.1330">
    <property type="match status" value="1"/>
</dbReference>
<evidence type="ECO:0000259" key="11">
    <source>
        <dbReference type="PROSITE" id="PS50042"/>
    </source>
</evidence>
<feature type="transmembrane region" description="Helical" evidence="10">
    <location>
        <begin position="173"/>
        <end position="191"/>
    </location>
</feature>
<dbReference type="SMART" id="SM00100">
    <property type="entry name" value="cNMP"/>
    <property type="match status" value="1"/>
</dbReference>
<keyword evidence="8 10" id="KW-0472">Membrane</keyword>
<evidence type="ECO:0000256" key="8">
    <source>
        <dbReference type="ARBA" id="ARBA00023136"/>
    </source>
</evidence>
<protein>
    <submittedName>
        <fullName evidence="12">Monovalent cation:H+ antiporter, CPA1 family</fullName>
    </submittedName>
</protein>
<keyword evidence="6" id="KW-0915">Sodium</keyword>
<dbReference type="InterPro" id="IPR006153">
    <property type="entry name" value="Cation/H_exchanger_TM"/>
</dbReference>
<evidence type="ECO:0000256" key="1">
    <source>
        <dbReference type="ARBA" id="ARBA00004651"/>
    </source>
</evidence>
<dbReference type="InterPro" id="IPR014710">
    <property type="entry name" value="RmlC-like_jellyroll"/>
</dbReference>
<dbReference type="GO" id="GO:0098719">
    <property type="term" value="P:sodium ion import across plasma membrane"/>
    <property type="evidence" value="ECO:0007669"/>
    <property type="project" value="TreeGrafter"/>
</dbReference>
<dbReference type="InterPro" id="IPR000595">
    <property type="entry name" value="cNMP-bd_dom"/>
</dbReference>
<evidence type="ECO:0000256" key="2">
    <source>
        <dbReference type="ARBA" id="ARBA00022448"/>
    </source>
</evidence>
<feature type="transmembrane region" description="Helical" evidence="10">
    <location>
        <begin position="233"/>
        <end position="249"/>
    </location>
</feature>
<gene>
    <name evidence="12" type="ORF">SAMN05421538_101401</name>
</gene>
<feature type="transmembrane region" description="Helical" evidence="10">
    <location>
        <begin position="203"/>
        <end position="226"/>
    </location>
</feature>
<keyword evidence="5 10" id="KW-1133">Transmembrane helix</keyword>
<feature type="transmembrane region" description="Helical" evidence="10">
    <location>
        <begin position="6"/>
        <end position="24"/>
    </location>
</feature>
<dbReference type="Pfam" id="PF00999">
    <property type="entry name" value="Na_H_Exchanger"/>
    <property type="match status" value="1"/>
</dbReference>
<dbReference type="PANTHER" id="PTHR10110:SF86">
    <property type="entry name" value="SODIUM_HYDROGEN EXCHANGER 7"/>
    <property type="match status" value="1"/>
</dbReference>
<dbReference type="STRING" id="591205.SAMN05421538_101401"/>
<reference evidence="12 13" key="1">
    <citation type="submission" date="2016-10" db="EMBL/GenBank/DDBJ databases">
        <authorList>
            <person name="de Groot N.N."/>
        </authorList>
    </citation>
    <scope>NUCLEOTIDE SEQUENCE [LARGE SCALE GENOMIC DNA]</scope>
    <source>
        <strain evidence="12 13">DSM 22220</strain>
    </source>
</reference>
<dbReference type="GO" id="GO:0005886">
    <property type="term" value="C:plasma membrane"/>
    <property type="evidence" value="ECO:0007669"/>
    <property type="project" value="UniProtKB-SubCell"/>
</dbReference>
<dbReference type="Pfam" id="PF00027">
    <property type="entry name" value="cNMP_binding"/>
    <property type="match status" value="1"/>
</dbReference>
<feature type="transmembrane region" description="Helical" evidence="10">
    <location>
        <begin position="392"/>
        <end position="412"/>
    </location>
</feature>
<sequence>MDIVVITTIIASLFLVIGLAEPVAIRLRLPFSVVLALIGVIIATGAGFLLRTELTDAFNQQAAAILTFPIRSNVFLYLFLPTLIFQAVIEMNLRRMADDWVPILVLAVVAVLVATFFVGTALSWTGGVPVAAAFLIGAIVSTTDPSAVVAIFRSLAAPRRLARIIEGESLLNDAAAIALFSLFMGLVMDGVPDPTVGRALMQLPVLMLGGAIVGWLAARLAVAVIAMVAEHELAVISISIALPYLAFIAAEQSGFASGVIAVVVSAMTLNFLGPGRMSPEIWANLRQIWSTLAHWAGALIFILAALLIPRLLGDAGLYDLALIVVVILAAFLARAVILWGVLPVLSLLRLSPPVQRPYRVAILWGGLRGAVTLALALAVTESFRVPPDIKRQVGILATGFTLFTLFVQGTTLRRVISRLGLSKLSPLDTALSNQVIAVALQQVREDLAQTAETYRLTRETVRSEAKRFGRRLDEAVSKAEESEAILDRDRVTLGLIALAGYERELVLKAFHEREISARNFETVLAEADRVMEGARSGGRVGYARAARRILQPGLRLRLALMLHNRLGLSRRLEQLTADRFEVLVSLRQIITGLHGFIDRRIRRIHGRRVSDLLHDMLARRLEEVEQALEGMRLQFPDFAEDIERRMIRRTALRLEEREYDAFFEEGLIGDELYLSLNQAIDSRRSNSESRPHLDMAIQKLELVRRLPAFAGLDDRTLRPLSRALVTRYVAQGQVILSKDAPERAVYFISSGAVEGETAGVRFRLGRGEMFGQIQLLMRNPLRTELRAIAPSTLLKLDEARFRRLLARSPALRQVVRDSAIKRGVDPDRLETGG</sequence>
<dbReference type="RefSeq" id="WP_090520374.1">
    <property type="nucleotide sequence ID" value="NZ_FNAH01000001.1"/>
</dbReference>
<dbReference type="InterPro" id="IPR018490">
    <property type="entry name" value="cNMP-bd_dom_sf"/>
</dbReference>
<dbReference type="Proteomes" id="UP000199344">
    <property type="component" value="Unassembled WGS sequence"/>
</dbReference>
<evidence type="ECO:0000256" key="3">
    <source>
        <dbReference type="ARBA" id="ARBA00022475"/>
    </source>
</evidence>
<dbReference type="GO" id="GO:0051453">
    <property type="term" value="P:regulation of intracellular pH"/>
    <property type="evidence" value="ECO:0007669"/>
    <property type="project" value="TreeGrafter"/>
</dbReference>
<comment type="subcellular location">
    <subcellularLocation>
        <location evidence="1">Cell membrane</location>
        <topology evidence="1">Multi-pass membrane protein</topology>
    </subcellularLocation>
</comment>
<dbReference type="GO" id="GO:0015386">
    <property type="term" value="F:potassium:proton antiporter activity"/>
    <property type="evidence" value="ECO:0007669"/>
    <property type="project" value="TreeGrafter"/>
</dbReference>
<evidence type="ECO:0000256" key="10">
    <source>
        <dbReference type="SAM" id="Phobius"/>
    </source>
</evidence>
<evidence type="ECO:0000256" key="6">
    <source>
        <dbReference type="ARBA" id="ARBA00023053"/>
    </source>
</evidence>
<feature type="domain" description="Cyclic nucleotide-binding" evidence="11">
    <location>
        <begin position="708"/>
        <end position="822"/>
    </location>
</feature>
<dbReference type="Gene3D" id="2.60.120.10">
    <property type="entry name" value="Jelly Rolls"/>
    <property type="match status" value="1"/>
</dbReference>
<evidence type="ECO:0000256" key="5">
    <source>
        <dbReference type="ARBA" id="ARBA00022989"/>
    </source>
</evidence>
<keyword evidence="7" id="KW-0406">Ion transport</keyword>
<dbReference type="GO" id="GO:0015385">
    <property type="term" value="F:sodium:proton antiporter activity"/>
    <property type="evidence" value="ECO:0007669"/>
    <property type="project" value="InterPro"/>
</dbReference>
<feature type="transmembrane region" description="Helical" evidence="10">
    <location>
        <begin position="31"/>
        <end position="50"/>
    </location>
</feature>
<keyword evidence="13" id="KW-1185">Reference proteome</keyword>